<sequence>MSPTVVLVLAVVALPLLATGAVVWRRALLLSLPFLAILNGLALPVGASSLRLDQLAACALVVPLAASLLTGARTPRTDPVVWWLAAILVANVASSVLHSPTLGYSLRQCGNLASVWVMYLLLVQFLDTRADLDAFLRRSLWAAALAGVLGVGAYLLAVAGLPVGGAEVSRSAVEHLTNAYGAFGTMVEPNILGSFSGAWLVVAASLLAVSHRAPDVPTRLLRLVSAATAAALVFSFTRAAWLGALVGGGVFALGARRTLGVRVRAARRHAARVAIPVAALAVVVAALWALPSGAGALFRFKLLNLVNLESPTATLRLVTYGLALQQTADHAIVGWGTFTFAPLVAQGSDFQQFENWKNLWIGNWLLLALHDTGVVGAALWIGMLWTALRRGVRAARVARDTDPALAARTLALTAAVASLLVPFLATTGFSLGWPWLLMGLLGAHVRLAEDSRRPADVP</sequence>
<keyword evidence="4 5" id="KW-0472">Membrane</keyword>
<feature type="domain" description="O-antigen ligase-related" evidence="6">
    <location>
        <begin position="224"/>
        <end position="381"/>
    </location>
</feature>
<evidence type="ECO:0000256" key="4">
    <source>
        <dbReference type="ARBA" id="ARBA00023136"/>
    </source>
</evidence>
<dbReference type="STRING" id="861299.J421_0854"/>
<keyword evidence="8" id="KW-1185">Reference proteome</keyword>
<feature type="transmembrane region" description="Helical" evidence="5">
    <location>
        <begin position="191"/>
        <end position="209"/>
    </location>
</feature>
<evidence type="ECO:0000313" key="8">
    <source>
        <dbReference type="Proteomes" id="UP000019151"/>
    </source>
</evidence>
<feature type="transmembrane region" description="Helical" evidence="5">
    <location>
        <begin position="28"/>
        <end position="48"/>
    </location>
</feature>
<feature type="transmembrane region" description="Helical" evidence="5">
    <location>
        <begin position="229"/>
        <end position="253"/>
    </location>
</feature>
<evidence type="ECO:0000256" key="2">
    <source>
        <dbReference type="ARBA" id="ARBA00022692"/>
    </source>
</evidence>
<evidence type="ECO:0000256" key="5">
    <source>
        <dbReference type="SAM" id="Phobius"/>
    </source>
</evidence>
<comment type="subcellular location">
    <subcellularLocation>
        <location evidence="1">Membrane</location>
        <topology evidence="1">Multi-pass membrane protein</topology>
    </subcellularLocation>
</comment>
<dbReference type="HOGENOM" id="CLU_596851_0_0_0"/>
<reference evidence="7 8" key="1">
    <citation type="journal article" date="2014" name="Genome Announc.">
        <title>Genome Sequence and Methylome of Soil Bacterium Gemmatirosa kalamazoonensis KBS708T, a Member of the Rarely Cultivated Gemmatimonadetes Phylum.</title>
        <authorList>
            <person name="Debruyn J.M."/>
            <person name="Radosevich M."/>
            <person name="Wommack K.E."/>
            <person name="Polson S.W."/>
            <person name="Hauser L.J."/>
            <person name="Fawaz M.N."/>
            <person name="Korlach J."/>
            <person name="Tsai Y.C."/>
        </authorList>
    </citation>
    <scope>NUCLEOTIDE SEQUENCE [LARGE SCALE GENOMIC DNA]</scope>
    <source>
        <strain evidence="7 8">KBS708</strain>
    </source>
</reference>
<dbReference type="Proteomes" id="UP000019151">
    <property type="component" value="Chromosome"/>
</dbReference>
<dbReference type="AlphaFoldDB" id="W0RC75"/>
<keyword evidence="3 5" id="KW-1133">Transmembrane helix</keyword>
<feature type="transmembrane region" description="Helical" evidence="5">
    <location>
        <begin position="138"/>
        <end position="161"/>
    </location>
</feature>
<feature type="transmembrane region" description="Helical" evidence="5">
    <location>
        <begin position="273"/>
        <end position="298"/>
    </location>
</feature>
<dbReference type="KEGG" id="gba:J421_0854"/>
<protein>
    <recommendedName>
        <fullName evidence="6">O-antigen ligase-related domain-containing protein</fullName>
    </recommendedName>
</protein>
<evidence type="ECO:0000256" key="3">
    <source>
        <dbReference type="ARBA" id="ARBA00022989"/>
    </source>
</evidence>
<dbReference type="EMBL" id="CP007128">
    <property type="protein sequence ID" value="AHG88391.1"/>
    <property type="molecule type" value="Genomic_DNA"/>
</dbReference>
<evidence type="ECO:0000256" key="1">
    <source>
        <dbReference type="ARBA" id="ARBA00004141"/>
    </source>
</evidence>
<dbReference type="Pfam" id="PF04932">
    <property type="entry name" value="Wzy_C"/>
    <property type="match status" value="1"/>
</dbReference>
<feature type="transmembrane region" description="Helical" evidence="5">
    <location>
        <begin position="364"/>
        <end position="385"/>
    </location>
</feature>
<evidence type="ECO:0000259" key="6">
    <source>
        <dbReference type="Pfam" id="PF04932"/>
    </source>
</evidence>
<dbReference type="InterPro" id="IPR051533">
    <property type="entry name" value="WaaL-like"/>
</dbReference>
<dbReference type="PANTHER" id="PTHR37422">
    <property type="entry name" value="TEICHURONIC ACID BIOSYNTHESIS PROTEIN TUAE"/>
    <property type="match status" value="1"/>
</dbReference>
<keyword evidence="2 5" id="KW-0812">Transmembrane</keyword>
<feature type="transmembrane region" description="Helical" evidence="5">
    <location>
        <begin position="109"/>
        <end position="126"/>
    </location>
</feature>
<name>W0RC75_9BACT</name>
<gene>
    <name evidence="7" type="ORF">J421_0854</name>
</gene>
<proteinExistence type="predicted"/>
<dbReference type="GO" id="GO:0016020">
    <property type="term" value="C:membrane"/>
    <property type="evidence" value="ECO:0007669"/>
    <property type="project" value="UniProtKB-SubCell"/>
</dbReference>
<dbReference type="InterPro" id="IPR007016">
    <property type="entry name" value="O-antigen_ligase-rel_domated"/>
</dbReference>
<dbReference type="PANTHER" id="PTHR37422:SF13">
    <property type="entry name" value="LIPOPOLYSACCHARIDE BIOSYNTHESIS PROTEIN PA4999-RELATED"/>
    <property type="match status" value="1"/>
</dbReference>
<accession>W0RC75</accession>
<feature type="transmembrane region" description="Helical" evidence="5">
    <location>
        <begin position="405"/>
        <end position="425"/>
    </location>
</feature>
<dbReference type="InParanoid" id="W0RC75"/>
<organism evidence="7 8">
    <name type="scientific">Gemmatirosa kalamazoonensis</name>
    <dbReference type="NCBI Taxonomy" id="861299"/>
    <lineage>
        <taxon>Bacteria</taxon>
        <taxon>Pseudomonadati</taxon>
        <taxon>Gemmatimonadota</taxon>
        <taxon>Gemmatimonadia</taxon>
        <taxon>Gemmatimonadales</taxon>
        <taxon>Gemmatimonadaceae</taxon>
        <taxon>Gemmatirosa</taxon>
    </lineage>
</organism>
<dbReference type="RefSeq" id="WP_025409931.1">
    <property type="nucleotide sequence ID" value="NZ_CP007128.1"/>
</dbReference>
<evidence type="ECO:0000313" key="7">
    <source>
        <dbReference type="EMBL" id="AHG88391.1"/>
    </source>
</evidence>
<feature type="transmembrane region" description="Helical" evidence="5">
    <location>
        <begin position="80"/>
        <end position="97"/>
    </location>
</feature>